<accession>A0ABP7ZMI6</accession>
<proteinExistence type="predicted"/>
<sequence>MPTLVLINGVPASGKSTLARAWCERHADGLPLCLDLDALRSMLGGWRERLQEAGLAARDIALAGITAHLGSGHDVVVPQYLRRPEFIDRLSLTAATCGAVFVETALIIDATTAESRFGERAAALARADPHGALHAEMSQIVREFDDFLLTRPAVARLESGGALAQLETAIARAR</sequence>
<dbReference type="Gene3D" id="3.40.50.300">
    <property type="entry name" value="P-loop containing nucleotide triphosphate hydrolases"/>
    <property type="match status" value="1"/>
</dbReference>
<comment type="caution">
    <text evidence="1">The sequence shown here is derived from an EMBL/GenBank/DDBJ whole genome shotgun (WGS) entry which is preliminary data.</text>
</comment>
<gene>
    <name evidence="1" type="ORF">GCM10022286_26620</name>
</gene>
<dbReference type="RefSeq" id="WP_344792367.1">
    <property type="nucleotide sequence ID" value="NZ_BAABBV010000002.1"/>
</dbReference>
<dbReference type="EMBL" id="BAABBV010000002">
    <property type="protein sequence ID" value="GAA4164615.1"/>
    <property type="molecule type" value="Genomic_DNA"/>
</dbReference>
<organism evidence="1 2">
    <name type="scientific">Gryllotalpicola daejeonensis</name>
    <dbReference type="NCBI Taxonomy" id="993087"/>
    <lineage>
        <taxon>Bacteria</taxon>
        <taxon>Bacillati</taxon>
        <taxon>Actinomycetota</taxon>
        <taxon>Actinomycetes</taxon>
        <taxon>Micrococcales</taxon>
        <taxon>Microbacteriaceae</taxon>
        <taxon>Gryllotalpicola</taxon>
    </lineage>
</organism>
<evidence type="ECO:0000313" key="2">
    <source>
        <dbReference type="Proteomes" id="UP001415169"/>
    </source>
</evidence>
<reference evidence="1" key="2">
    <citation type="submission" date="2023-12" db="EMBL/GenBank/DDBJ databases">
        <authorList>
            <person name="Sun Q."/>
            <person name="Inoue M."/>
        </authorList>
    </citation>
    <scope>NUCLEOTIDE SEQUENCE</scope>
    <source>
        <strain evidence="1">JCM 17590</strain>
    </source>
</reference>
<dbReference type="Proteomes" id="UP001415169">
    <property type="component" value="Unassembled WGS sequence"/>
</dbReference>
<dbReference type="Pfam" id="PF13671">
    <property type="entry name" value="AAA_33"/>
    <property type="match status" value="1"/>
</dbReference>
<dbReference type="SUPFAM" id="SSF52540">
    <property type="entry name" value="P-loop containing nucleoside triphosphate hydrolases"/>
    <property type="match status" value="1"/>
</dbReference>
<keyword evidence="2" id="KW-1185">Reference proteome</keyword>
<name>A0ABP7ZMI6_9MICO</name>
<evidence type="ECO:0000313" key="1">
    <source>
        <dbReference type="EMBL" id="GAA4164615.1"/>
    </source>
</evidence>
<dbReference type="InterPro" id="IPR027417">
    <property type="entry name" value="P-loop_NTPase"/>
</dbReference>
<reference evidence="1" key="1">
    <citation type="journal article" date="2014" name="Int. J. Syst. Evol. Microbiol.">
        <title>Complete genome of a new Firmicutes species belonging to the dominant human colonic microbiota ('Ruminococcus bicirculans') reveals two chromosomes and a selective capacity to utilize plant glucans.</title>
        <authorList>
            <consortium name="NISC Comparative Sequencing Program"/>
            <person name="Wegmann U."/>
            <person name="Louis P."/>
            <person name="Goesmann A."/>
            <person name="Henrissat B."/>
            <person name="Duncan S.H."/>
            <person name="Flint H.J."/>
        </authorList>
    </citation>
    <scope>NUCLEOTIDE SEQUENCE</scope>
    <source>
        <strain evidence="1">JCM 17590</strain>
    </source>
</reference>
<protein>
    <submittedName>
        <fullName evidence="1">Uncharacterized protein</fullName>
    </submittedName>
</protein>